<reference evidence="1" key="1">
    <citation type="submission" date="2022-03" db="EMBL/GenBank/DDBJ databases">
        <authorList>
            <person name="Sayadi A."/>
        </authorList>
    </citation>
    <scope>NUCLEOTIDE SEQUENCE</scope>
</reference>
<accession>A0A9P0MG32</accession>
<gene>
    <name evidence="1" type="ORF">ACAOBT_LOCUS33471</name>
</gene>
<dbReference type="Proteomes" id="UP001152888">
    <property type="component" value="Unassembled WGS sequence"/>
</dbReference>
<name>A0A9P0MG32_ACAOB</name>
<keyword evidence="2" id="KW-1185">Reference proteome</keyword>
<organism evidence="1 2">
    <name type="scientific">Acanthoscelides obtectus</name>
    <name type="common">Bean weevil</name>
    <name type="synonym">Bruchus obtectus</name>
    <dbReference type="NCBI Taxonomy" id="200917"/>
    <lineage>
        <taxon>Eukaryota</taxon>
        <taxon>Metazoa</taxon>
        <taxon>Ecdysozoa</taxon>
        <taxon>Arthropoda</taxon>
        <taxon>Hexapoda</taxon>
        <taxon>Insecta</taxon>
        <taxon>Pterygota</taxon>
        <taxon>Neoptera</taxon>
        <taxon>Endopterygota</taxon>
        <taxon>Coleoptera</taxon>
        <taxon>Polyphaga</taxon>
        <taxon>Cucujiformia</taxon>
        <taxon>Chrysomeloidea</taxon>
        <taxon>Chrysomelidae</taxon>
        <taxon>Bruchinae</taxon>
        <taxon>Bruchini</taxon>
        <taxon>Acanthoscelides</taxon>
    </lineage>
</organism>
<comment type="caution">
    <text evidence="1">The sequence shown here is derived from an EMBL/GenBank/DDBJ whole genome shotgun (WGS) entry which is preliminary data.</text>
</comment>
<dbReference type="EMBL" id="CAKOFQ010008326">
    <property type="protein sequence ID" value="CAH2013440.1"/>
    <property type="molecule type" value="Genomic_DNA"/>
</dbReference>
<sequence>MVDSQFEVNFQGKR</sequence>
<evidence type="ECO:0000313" key="2">
    <source>
        <dbReference type="Proteomes" id="UP001152888"/>
    </source>
</evidence>
<proteinExistence type="predicted"/>
<protein>
    <submittedName>
        <fullName evidence="1">Uncharacterized protein</fullName>
    </submittedName>
</protein>
<evidence type="ECO:0000313" key="1">
    <source>
        <dbReference type="EMBL" id="CAH2013440.1"/>
    </source>
</evidence>